<evidence type="ECO:0000256" key="3">
    <source>
        <dbReference type="PROSITE-ProRule" id="PRU10007"/>
    </source>
</evidence>
<dbReference type="PROSITE" id="PS00687">
    <property type="entry name" value="ALDEHYDE_DEHYDR_GLU"/>
    <property type="match status" value="1"/>
</dbReference>
<comment type="caution">
    <text evidence="7">The sequence shown here is derived from an EMBL/GenBank/DDBJ whole genome shotgun (WGS) entry which is preliminary data.</text>
</comment>
<evidence type="ECO:0000256" key="5">
    <source>
        <dbReference type="SAM" id="MobiDB-lite"/>
    </source>
</evidence>
<gene>
    <name evidence="7" type="ORF">ATJ88_1550</name>
</gene>
<dbReference type="InterPro" id="IPR016162">
    <property type="entry name" value="Ald_DH_N"/>
</dbReference>
<feature type="compositionally biased region" description="Low complexity" evidence="5">
    <location>
        <begin position="395"/>
        <end position="419"/>
    </location>
</feature>
<keyword evidence="2 4" id="KW-0560">Oxidoreductase</keyword>
<feature type="region of interest" description="Disordered" evidence="5">
    <location>
        <begin position="395"/>
        <end position="534"/>
    </location>
</feature>
<name>A0A2A9EUQ2_9MICO</name>
<dbReference type="InterPro" id="IPR050740">
    <property type="entry name" value="Aldehyde_DH_Superfamily"/>
</dbReference>
<protein>
    <submittedName>
        <fullName evidence="7">Acyl-CoA reductase-like NAD-dependent aldehyde dehydrogenase</fullName>
    </submittedName>
</protein>
<proteinExistence type="inferred from homology"/>
<dbReference type="InterPro" id="IPR016163">
    <property type="entry name" value="Ald_DH_C"/>
</dbReference>
<evidence type="ECO:0000259" key="6">
    <source>
        <dbReference type="Pfam" id="PF00171"/>
    </source>
</evidence>
<dbReference type="Gene3D" id="3.40.309.10">
    <property type="entry name" value="Aldehyde Dehydrogenase, Chain A, domain 2"/>
    <property type="match status" value="1"/>
</dbReference>
<dbReference type="PANTHER" id="PTHR43353">
    <property type="entry name" value="SUCCINATE-SEMIALDEHYDE DEHYDROGENASE, MITOCHONDRIAL"/>
    <property type="match status" value="1"/>
</dbReference>
<dbReference type="InterPro" id="IPR029510">
    <property type="entry name" value="Ald_DH_CS_GLU"/>
</dbReference>
<accession>A0A2A9EUQ2</accession>
<dbReference type="SUPFAM" id="SSF53720">
    <property type="entry name" value="ALDH-like"/>
    <property type="match status" value="1"/>
</dbReference>
<dbReference type="PROSITE" id="PS00070">
    <property type="entry name" value="ALDEHYDE_DEHYDR_CYS"/>
    <property type="match status" value="1"/>
</dbReference>
<dbReference type="InterPro" id="IPR016160">
    <property type="entry name" value="Ald_DH_CS_CYS"/>
</dbReference>
<reference evidence="7 8" key="1">
    <citation type="submission" date="2017-10" db="EMBL/GenBank/DDBJ databases">
        <title>Sequencing the genomes of 1000 actinobacteria strains.</title>
        <authorList>
            <person name="Klenk H.-P."/>
        </authorList>
    </citation>
    <scope>NUCLEOTIDE SEQUENCE [LARGE SCALE GENOMIC DNA]</scope>
    <source>
        <strain evidence="7 8">DSM 21863</strain>
    </source>
</reference>
<feature type="active site" evidence="3">
    <location>
        <position position="277"/>
    </location>
</feature>
<dbReference type="Pfam" id="PF00171">
    <property type="entry name" value="Aldedh"/>
    <property type="match status" value="1"/>
</dbReference>
<feature type="compositionally biased region" description="Low complexity" evidence="5">
    <location>
        <begin position="476"/>
        <end position="506"/>
    </location>
</feature>
<evidence type="ECO:0000256" key="1">
    <source>
        <dbReference type="ARBA" id="ARBA00009986"/>
    </source>
</evidence>
<dbReference type="InterPro" id="IPR015590">
    <property type="entry name" value="Aldehyde_DH_dom"/>
</dbReference>
<dbReference type="FunFam" id="3.40.605.10:FF:000005">
    <property type="entry name" value="Succinate-semialdehyde dehydrogenase I"/>
    <property type="match status" value="1"/>
</dbReference>
<feature type="compositionally biased region" description="Low complexity" evidence="5">
    <location>
        <begin position="454"/>
        <end position="468"/>
    </location>
</feature>
<dbReference type="GO" id="GO:0004777">
    <property type="term" value="F:succinate-semialdehyde dehydrogenase (NAD+) activity"/>
    <property type="evidence" value="ECO:0007669"/>
    <property type="project" value="TreeGrafter"/>
</dbReference>
<dbReference type="GO" id="GO:0009450">
    <property type="term" value="P:gamma-aminobutyric acid catabolic process"/>
    <property type="evidence" value="ECO:0007669"/>
    <property type="project" value="TreeGrafter"/>
</dbReference>
<dbReference type="InterPro" id="IPR016161">
    <property type="entry name" value="Ald_DH/histidinol_DH"/>
</dbReference>
<feature type="compositionally biased region" description="Polar residues" evidence="5">
    <location>
        <begin position="420"/>
        <end position="437"/>
    </location>
</feature>
<evidence type="ECO:0000256" key="2">
    <source>
        <dbReference type="ARBA" id="ARBA00023002"/>
    </source>
</evidence>
<evidence type="ECO:0000256" key="4">
    <source>
        <dbReference type="RuleBase" id="RU003345"/>
    </source>
</evidence>
<feature type="domain" description="Aldehyde dehydrogenase" evidence="6">
    <location>
        <begin position="47"/>
        <end position="388"/>
    </location>
</feature>
<sequence>MSLTTLPPTGGPEARTAAPGPELHAYVESLAPAQGVWIDGAGRPAGSTFTVEDPATGVRITDVADGGPAEATAAVDAAAAALDAWAATPPRERSEVLRRAFAIMVASTDRLAGLMAWENGKALPDARAEVAYAAEFFRWFAEEAVRTEGEYGVSPAGGTRTIVTHKPVGVAALVTPWNFPAAMATRKIAPALAAGCTVVLKPAAETPLTALAVAQILTEAGVPDGVVNVVPTTGAAQVVTTWLEDPRVRKISFTGSTQVGRVLLAQAAERVVNTSMELGGNAPFVVGPDADVEAAVAGAMLAKLRNGGQACTAANRLYVHADVVEEFTARFGAAVEALQVGSAFTSGTQIGPLVSAKARAGVARLVEDAVAAGARIAHRAEVPAGLTGHFYPRRCWPTSPRTPRSSAPRSSVPWPRSSRGPTPTSCCARSTTPSSAWRRTCTPATCGGRCARRSGSTPAWSASTAAWSRTRRRRSAAPSSRASAARGPARACGSSRRRSTSASTGPDVVAAGTHRSRPRRPVRTGAPGRVGSAP</sequence>
<dbReference type="AlphaFoldDB" id="A0A2A9EUQ2"/>
<keyword evidence="8" id="KW-1185">Reference proteome</keyword>
<dbReference type="PANTHER" id="PTHR43353:SF5">
    <property type="entry name" value="SUCCINATE-SEMIALDEHYDE DEHYDROGENASE, MITOCHONDRIAL"/>
    <property type="match status" value="1"/>
</dbReference>
<organism evidence="7 8">
    <name type="scientific">Isoptericola jiangsuensis</name>
    <dbReference type="NCBI Taxonomy" id="548579"/>
    <lineage>
        <taxon>Bacteria</taxon>
        <taxon>Bacillati</taxon>
        <taxon>Actinomycetota</taxon>
        <taxon>Actinomycetes</taxon>
        <taxon>Micrococcales</taxon>
        <taxon>Promicromonosporaceae</taxon>
        <taxon>Isoptericola</taxon>
    </lineage>
</organism>
<evidence type="ECO:0000313" key="7">
    <source>
        <dbReference type="EMBL" id="PFG42877.1"/>
    </source>
</evidence>
<comment type="similarity">
    <text evidence="1 4">Belongs to the aldehyde dehydrogenase family.</text>
</comment>
<evidence type="ECO:0000313" key="8">
    <source>
        <dbReference type="Proteomes" id="UP000224130"/>
    </source>
</evidence>
<dbReference type="Gene3D" id="3.40.605.10">
    <property type="entry name" value="Aldehyde Dehydrogenase, Chain A, domain 1"/>
    <property type="match status" value="1"/>
</dbReference>
<dbReference type="EMBL" id="PDJJ01000001">
    <property type="protein sequence ID" value="PFG42877.1"/>
    <property type="molecule type" value="Genomic_DNA"/>
</dbReference>
<dbReference type="Proteomes" id="UP000224130">
    <property type="component" value="Unassembled WGS sequence"/>
</dbReference>